<reference evidence="2" key="1">
    <citation type="submission" date="2017-09" db="EMBL/GenBank/DDBJ databases">
        <authorList>
            <person name="Feng G."/>
            <person name="Zhu H."/>
        </authorList>
    </citation>
    <scope>NUCLEOTIDE SEQUENCE [LARGE SCALE GENOMIC DNA]</scope>
    <source>
        <strain evidence="2">1PNM-20</strain>
    </source>
</reference>
<dbReference type="Proteomes" id="UP000218151">
    <property type="component" value="Unassembled WGS sequence"/>
</dbReference>
<comment type="caution">
    <text evidence="1">The sequence shown here is derived from an EMBL/GenBank/DDBJ whole genome shotgun (WGS) entry which is preliminary data.</text>
</comment>
<dbReference type="OrthoDB" id="9811423at2"/>
<dbReference type="AlphaFoldDB" id="A0A2A2SB77"/>
<dbReference type="PANTHER" id="PTHR35175">
    <property type="entry name" value="DUF1289 DOMAIN-CONTAINING PROTEIN"/>
    <property type="match status" value="1"/>
</dbReference>
<keyword evidence="2" id="KW-1185">Reference proteome</keyword>
<dbReference type="InterPro" id="IPR010710">
    <property type="entry name" value="DUF1289"/>
</dbReference>
<accession>A0A2A2SB77</accession>
<dbReference type="RefSeq" id="WP_095999641.1">
    <property type="nucleotide sequence ID" value="NZ_NSLI01000006.1"/>
</dbReference>
<organism evidence="1 2">
    <name type="scientific">Sphingomonas lenta</name>
    <dbReference type="NCBI Taxonomy" id="1141887"/>
    <lineage>
        <taxon>Bacteria</taxon>
        <taxon>Pseudomonadati</taxon>
        <taxon>Pseudomonadota</taxon>
        <taxon>Alphaproteobacteria</taxon>
        <taxon>Sphingomonadales</taxon>
        <taxon>Sphingomonadaceae</taxon>
        <taxon>Sphingomonas</taxon>
    </lineage>
</organism>
<name>A0A2A2SB77_9SPHN</name>
<protein>
    <submittedName>
        <fullName evidence="1">DUF1289 domain-containing protein</fullName>
    </submittedName>
</protein>
<proteinExistence type="predicted"/>
<dbReference type="EMBL" id="NSLI01000006">
    <property type="protein sequence ID" value="PAX06506.1"/>
    <property type="molecule type" value="Genomic_DNA"/>
</dbReference>
<sequence length="60" mass="6687">MVVERVAPVRVASPCVNICRIAADGRCEGCARTLDEIARWTSTGEAERDRIMRELPGRRS</sequence>
<dbReference type="Pfam" id="PF06945">
    <property type="entry name" value="DUF1289"/>
    <property type="match status" value="1"/>
</dbReference>
<evidence type="ECO:0000313" key="1">
    <source>
        <dbReference type="EMBL" id="PAX06506.1"/>
    </source>
</evidence>
<gene>
    <name evidence="1" type="ORF">CKY28_17310</name>
</gene>
<dbReference type="PANTHER" id="PTHR35175:SF2">
    <property type="entry name" value="DUF1289 DOMAIN-CONTAINING PROTEIN"/>
    <property type="match status" value="1"/>
</dbReference>
<evidence type="ECO:0000313" key="2">
    <source>
        <dbReference type="Proteomes" id="UP000218151"/>
    </source>
</evidence>